<accession>A0A381Z8C9</accession>
<name>A0A381Z8C9_9ZZZZ</name>
<proteinExistence type="predicted"/>
<dbReference type="InterPro" id="IPR013813">
    <property type="entry name" value="Endoribo_LPSP/chorism_mut-like"/>
</dbReference>
<dbReference type="EMBL" id="UINC01020250">
    <property type="protein sequence ID" value="SVA85201.1"/>
    <property type="molecule type" value="Genomic_DNA"/>
</dbReference>
<protein>
    <recommendedName>
        <fullName evidence="1">Endoribonuclease L-PSP/chorismate mutase-like domain-containing protein</fullName>
    </recommendedName>
</protein>
<dbReference type="Gene3D" id="3.30.1330.40">
    <property type="entry name" value="RutC-like"/>
    <property type="match status" value="1"/>
</dbReference>
<dbReference type="InterPro" id="IPR035959">
    <property type="entry name" value="RutC-like_sf"/>
</dbReference>
<organism evidence="2">
    <name type="scientific">marine metagenome</name>
    <dbReference type="NCBI Taxonomy" id="408172"/>
    <lineage>
        <taxon>unclassified sequences</taxon>
        <taxon>metagenomes</taxon>
        <taxon>ecological metagenomes</taxon>
    </lineage>
</organism>
<gene>
    <name evidence="2" type="ORF">METZ01_LOCUS138055</name>
</gene>
<dbReference type="Pfam" id="PF14588">
    <property type="entry name" value="YjgF_endoribonc"/>
    <property type="match status" value="1"/>
</dbReference>
<sequence>MTIENNIKKLNIVLPKAADPVGSYVAAKISGKLLYISGQISMNDKGELIKGKLGKDLETEDGYNAAKRCALSIVAQAKKACNDDLSLIKSCVKLTGYVNSTEDFIEQPKVINGASDMIASIFGDIGMHTRAAVSTNSLPLGVAVEVDAIFEIK</sequence>
<dbReference type="PANTHER" id="PTHR43760:SF1">
    <property type="entry name" value="ENDORIBONUCLEASE L-PSP_CHORISMATE MUTASE-LIKE DOMAIN-CONTAINING PROTEIN"/>
    <property type="match status" value="1"/>
</dbReference>
<dbReference type="PANTHER" id="PTHR43760">
    <property type="entry name" value="ENDORIBONUCLEASE-RELATED"/>
    <property type="match status" value="1"/>
</dbReference>
<feature type="domain" description="Endoribonuclease L-PSP/chorismate mutase-like" evidence="1">
    <location>
        <begin position="12"/>
        <end position="141"/>
    </location>
</feature>
<evidence type="ECO:0000313" key="2">
    <source>
        <dbReference type="EMBL" id="SVA85201.1"/>
    </source>
</evidence>
<reference evidence="2" key="1">
    <citation type="submission" date="2018-05" db="EMBL/GenBank/DDBJ databases">
        <authorList>
            <person name="Lanie J.A."/>
            <person name="Ng W.-L."/>
            <person name="Kazmierczak K.M."/>
            <person name="Andrzejewski T.M."/>
            <person name="Davidsen T.M."/>
            <person name="Wayne K.J."/>
            <person name="Tettelin H."/>
            <person name="Glass J.I."/>
            <person name="Rusch D."/>
            <person name="Podicherti R."/>
            <person name="Tsui H.-C.T."/>
            <person name="Winkler M.E."/>
        </authorList>
    </citation>
    <scope>NUCLEOTIDE SEQUENCE</scope>
</reference>
<evidence type="ECO:0000259" key="1">
    <source>
        <dbReference type="Pfam" id="PF14588"/>
    </source>
</evidence>
<dbReference type="CDD" id="cd02199">
    <property type="entry name" value="YjgF_YER057c_UK114_like_1"/>
    <property type="match status" value="1"/>
</dbReference>
<dbReference type="SUPFAM" id="SSF55298">
    <property type="entry name" value="YjgF-like"/>
    <property type="match status" value="1"/>
</dbReference>
<dbReference type="AlphaFoldDB" id="A0A381Z8C9"/>